<proteinExistence type="predicted"/>
<dbReference type="GO" id="GO:0016740">
    <property type="term" value="F:transferase activity"/>
    <property type="evidence" value="ECO:0007669"/>
    <property type="project" value="UniProtKB-KW"/>
</dbReference>
<name>W7YBJ4_9BACT</name>
<evidence type="ECO:0000313" key="3">
    <source>
        <dbReference type="Proteomes" id="UP000019402"/>
    </source>
</evidence>
<dbReference type="SMART" id="SM00450">
    <property type="entry name" value="RHOD"/>
    <property type="match status" value="1"/>
</dbReference>
<sequence length="132" mass="15707">MKFIFCLGLFFVLTINGFSQKSSILECDEFYNSIYTLNDVVIFDIRIKESYQKFRIKDALWAGTKERLRSYLKDIEKNTTLFVYCEIGKRSKDCVELLDSLGYRNVFQLKDGIREWKKNGYPIDRSRIKDKL</sequence>
<gene>
    <name evidence="2" type="ORF">JCM21142_423</name>
</gene>
<evidence type="ECO:0000313" key="2">
    <source>
        <dbReference type="EMBL" id="GAF01806.1"/>
    </source>
</evidence>
<dbReference type="InterPro" id="IPR036873">
    <property type="entry name" value="Rhodanese-like_dom_sf"/>
</dbReference>
<dbReference type="Pfam" id="PF00581">
    <property type="entry name" value="Rhodanese"/>
    <property type="match status" value="1"/>
</dbReference>
<dbReference type="Gene3D" id="3.40.250.10">
    <property type="entry name" value="Rhodanese-like domain"/>
    <property type="match status" value="1"/>
</dbReference>
<dbReference type="eggNOG" id="COG0607">
    <property type="taxonomic scope" value="Bacteria"/>
</dbReference>
<dbReference type="AlphaFoldDB" id="W7YBJ4"/>
<accession>W7YBJ4</accession>
<dbReference type="Proteomes" id="UP000019402">
    <property type="component" value="Unassembled WGS sequence"/>
</dbReference>
<feature type="domain" description="Rhodanese" evidence="1">
    <location>
        <begin position="36"/>
        <end position="125"/>
    </location>
</feature>
<organism evidence="2 3">
    <name type="scientific">Saccharicrinis fermentans DSM 9555 = JCM 21142</name>
    <dbReference type="NCBI Taxonomy" id="869213"/>
    <lineage>
        <taxon>Bacteria</taxon>
        <taxon>Pseudomonadati</taxon>
        <taxon>Bacteroidota</taxon>
        <taxon>Bacteroidia</taxon>
        <taxon>Marinilabiliales</taxon>
        <taxon>Marinilabiliaceae</taxon>
        <taxon>Saccharicrinis</taxon>
    </lineage>
</organism>
<dbReference type="SUPFAM" id="SSF52821">
    <property type="entry name" value="Rhodanese/Cell cycle control phosphatase"/>
    <property type="match status" value="1"/>
</dbReference>
<dbReference type="STRING" id="869213.GCA_000517085_03580"/>
<reference evidence="2 3" key="1">
    <citation type="journal article" date="2014" name="Genome Announc.">
        <title>Draft Genome Sequence of Cytophaga fermentans JCM 21142T, a Facultative Anaerobe Isolated from Marine Mud.</title>
        <authorList>
            <person name="Starns D."/>
            <person name="Oshima K."/>
            <person name="Suda W."/>
            <person name="Iino T."/>
            <person name="Yuki M."/>
            <person name="Inoue J."/>
            <person name="Kitamura K."/>
            <person name="Iida T."/>
            <person name="Darby A."/>
            <person name="Hattori M."/>
            <person name="Ohkuma M."/>
        </authorList>
    </citation>
    <scope>NUCLEOTIDE SEQUENCE [LARGE SCALE GENOMIC DNA]</scope>
    <source>
        <strain evidence="2 3">JCM 21142</strain>
    </source>
</reference>
<dbReference type="PANTHER" id="PTHR43031:SF1">
    <property type="entry name" value="PYRIDINE NUCLEOTIDE-DISULPHIDE OXIDOREDUCTASE"/>
    <property type="match status" value="1"/>
</dbReference>
<dbReference type="CDD" id="cd00158">
    <property type="entry name" value="RHOD"/>
    <property type="match status" value="1"/>
</dbReference>
<dbReference type="OrthoDB" id="1450994at2"/>
<dbReference type="InterPro" id="IPR050229">
    <property type="entry name" value="GlpE_sulfurtransferase"/>
</dbReference>
<dbReference type="InterPro" id="IPR001763">
    <property type="entry name" value="Rhodanese-like_dom"/>
</dbReference>
<evidence type="ECO:0000259" key="1">
    <source>
        <dbReference type="PROSITE" id="PS50206"/>
    </source>
</evidence>
<protein>
    <submittedName>
        <fullName evidence="2">Thiosulfate sulfurtransferase PspE</fullName>
    </submittedName>
</protein>
<comment type="caution">
    <text evidence="2">The sequence shown here is derived from an EMBL/GenBank/DDBJ whole genome shotgun (WGS) entry which is preliminary data.</text>
</comment>
<dbReference type="RefSeq" id="WP_027472966.1">
    <property type="nucleotide sequence ID" value="NZ_BAMD01000003.1"/>
</dbReference>
<keyword evidence="3" id="KW-1185">Reference proteome</keyword>
<keyword evidence="2" id="KW-0808">Transferase</keyword>
<dbReference type="PROSITE" id="PS50206">
    <property type="entry name" value="RHODANESE_3"/>
    <property type="match status" value="1"/>
</dbReference>
<dbReference type="PANTHER" id="PTHR43031">
    <property type="entry name" value="FAD-DEPENDENT OXIDOREDUCTASE"/>
    <property type="match status" value="1"/>
</dbReference>
<dbReference type="EMBL" id="BAMD01000003">
    <property type="protein sequence ID" value="GAF01806.1"/>
    <property type="molecule type" value="Genomic_DNA"/>
</dbReference>